<keyword evidence="3" id="KW-0676">Redox-active center</keyword>
<comment type="similarity">
    <text evidence="1">Belongs to the peroxiredoxin family. AhpC/Prx1 subfamily.</text>
</comment>
<dbReference type="InterPro" id="IPR024706">
    <property type="entry name" value="Peroxiredoxin_AhpC-typ"/>
</dbReference>
<dbReference type="InterPro" id="IPR036249">
    <property type="entry name" value="Thioredoxin-like_sf"/>
</dbReference>
<evidence type="ECO:0000256" key="3">
    <source>
        <dbReference type="PIRNR" id="PIRNR000239"/>
    </source>
</evidence>
<feature type="region of interest" description="Disordered" evidence="4">
    <location>
        <begin position="191"/>
        <end position="213"/>
    </location>
</feature>
<evidence type="ECO:0000313" key="7">
    <source>
        <dbReference type="Proteomes" id="UP001437256"/>
    </source>
</evidence>
<dbReference type="EC" id="1.11.1.24" evidence="6"/>
<evidence type="ECO:0000313" key="6">
    <source>
        <dbReference type="EMBL" id="KAL0066741.1"/>
    </source>
</evidence>
<dbReference type="EMBL" id="JBBXMP010000032">
    <property type="protein sequence ID" value="KAL0066741.1"/>
    <property type="molecule type" value="Genomic_DNA"/>
</dbReference>
<comment type="function">
    <text evidence="3">Thiol-specific peroxidase that catalyzes the reduction of hydrogen peroxide and organic hydroperoxides to water and alcohols, respectively.</text>
</comment>
<feature type="compositionally biased region" description="Polar residues" evidence="4">
    <location>
        <begin position="191"/>
        <end position="205"/>
    </location>
</feature>
<dbReference type="Pfam" id="PF00578">
    <property type="entry name" value="AhpC-TSA"/>
    <property type="match status" value="1"/>
</dbReference>
<dbReference type="Gene3D" id="3.40.30.10">
    <property type="entry name" value="Glutaredoxin"/>
    <property type="match status" value="1"/>
</dbReference>
<accession>A0ABR2ZYC8</accession>
<dbReference type="InterPro" id="IPR050217">
    <property type="entry name" value="Peroxiredoxin"/>
</dbReference>
<dbReference type="CDD" id="cd03015">
    <property type="entry name" value="PRX_Typ2cys"/>
    <property type="match status" value="1"/>
</dbReference>
<dbReference type="GO" id="GO:0140824">
    <property type="term" value="F:thioredoxin-dependent peroxiredoxin activity"/>
    <property type="evidence" value="ECO:0007669"/>
    <property type="project" value="UniProtKB-EC"/>
</dbReference>
<keyword evidence="3 6" id="KW-0575">Peroxidase</keyword>
<evidence type="ECO:0000256" key="4">
    <source>
        <dbReference type="SAM" id="MobiDB-lite"/>
    </source>
</evidence>
<evidence type="ECO:0000256" key="2">
    <source>
        <dbReference type="ARBA" id="ARBA00023002"/>
    </source>
</evidence>
<keyword evidence="7" id="KW-1185">Reference proteome</keyword>
<dbReference type="PROSITE" id="PS51352">
    <property type="entry name" value="THIOREDOXIN_2"/>
    <property type="match status" value="1"/>
</dbReference>
<protein>
    <submittedName>
        <fullName evidence="6">CTPxI</fullName>
        <ecNumber evidence="6">1.11.1.24</ecNumber>
    </submittedName>
</protein>
<sequence length="213" mass="23622">MPAVVQRPAPTFKTEAVIDGLFQEVSLSDYLGKWVVLFFYPMDFTFVCPTEILAFNDALEQFNQLDTVVLGVSTDSKFSHFAWANQPRKEGGLGPNLKLPLLADRNMSISRNYGVLLEDEGIALRGLFIIDPKGTLRQITVNDLPVGRSVDETVRLVKAFQFTDKHGEVCPANWSEGGKTIKADPKNSLEYFSTTGVNGEDTSGSAKKRQRTE</sequence>
<dbReference type="SUPFAM" id="SSF52833">
    <property type="entry name" value="Thioredoxin-like"/>
    <property type="match status" value="1"/>
</dbReference>
<dbReference type="PIRSF" id="PIRSF000239">
    <property type="entry name" value="AHPC"/>
    <property type="match status" value="1"/>
</dbReference>
<evidence type="ECO:0000256" key="1">
    <source>
        <dbReference type="ARBA" id="ARBA00009796"/>
    </source>
</evidence>
<name>A0ABR2ZYC8_9AGAR</name>
<evidence type="ECO:0000259" key="5">
    <source>
        <dbReference type="PROSITE" id="PS51352"/>
    </source>
</evidence>
<organism evidence="6 7">
    <name type="scientific">Marasmius tenuissimus</name>
    <dbReference type="NCBI Taxonomy" id="585030"/>
    <lineage>
        <taxon>Eukaryota</taxon>
        <taxon>Fungi</taxon>
        <taxon>Dikarya</taxon>
        <taxon>Basidiomycota</taxon>
        <taxon>Agaricomycotina</taxon>
        <taxon>Agaricomycetes</taxon>
        <taxon>Agaricomycetidae</taxon>
        <taxon>Agaricales</taxon>
        <taxon>Marasmiineae</taxon>
        <taxon>Marasmiaceae</taxon>
        <taxon>Marasmius</taxon>
    </lineage>
</organism>
<gene>
    <name evidence="6" type="primary">TSA1</name>
    <name evidence="6" type="ORF">AAF712_006132</name>
</gene>
<keyword evidence="2 3" id="KW-0560">Oxidoreductase</keyword>
<proteinExistence type="inferred from homology"/>
<dbReference type="InterPro" id="IPR019479">
    <property type="entry name" value="Peroxiredoxin_C"/>
</dbReference>
<dbReference type="InterPro" id="IPR000866">
    <property type="entry name" value="AhpC/TSA"/>
</dbReference>
<reference evidence="6 7" key="1">
    <citation type="submission" date="2024-05" db="EMBL/GenBank/DDBJ databases">
        <title>A draft genome resource for the thread blight pathogen Marasmius tenuissimus strain MS-2.</title>
        <authorList>
            <person name="Yulfo-Soto G.E."/>
            <person name="Baruah I.K."/>
            <person name="Amoako-Attah I."/>
            <person name="Bukari Y."/>
            <person name="Meinhardt L.W."/>
            <person name="Bailey B.A."/>
            <person name="Cohen S.P."/>
        </authorList>
    </citation>
    <scope>NUCLEOTIDE SEQUENCE [LARGE SCALE GENOMIC DNA]</scope>
    <source>
        <strain evidence="6 7">MS-2</strain>
    </source>
</reference>
<dbReference type="PANTHER" id="PTHR10681">
    <property type="entry name" value="THIOREDOXIN PEROXIDASE"/>
    <property type="match status" value="1"/>
</dbReference>
<dbReference type="Proteomes" id="UP001437256">
    <property type="component" value="Unassembled WGS sequence"/>
</dbReference>
<dbReference type="PANTHER" id="PTHR10681:SF128">
    <property type="entry name" value="THIOREDOXIN-DEPENDENT PEROXIDE REDUCTASE, MITOCHONDRIAL"/>
    <property type="match status" value="1"/>
</dbReference>
<comment type="caution">
    <text evidence="6">The sequence shown here is derived from an EMBL/GenBank/DDBJ whole genome shotgun (WGS) entry which is preliminary data.</text>
</comment>
<feature type="domain" description="Thioredoxin" evidence="5">
    <location>
        <begin position="3"/>
        <end position="162"/>
    </location>
</feature>
<dbReference type="InterPro" id="IPR013766">
    <property type="entry name" value="Thioredoxin_domain"/>
</dbReference>
<keyword evidence="3" id="KW-0049">Antioxidant</keyword>
<dbReference type="Pfam" id="PF10417">
    <property type="entry name" value="1-cysPrx_C"/>
    <property type="match status" value="1"/>
</dbReference>